<dbReference type="SUPFAM" id="SSF52540">
    <property type="entry name" value="P-loop containing nucleoside triphosphate hydrolases"/>
    <property type="match status" value="1"/>
</dbReference>
<dbReference type="eggNOG" id="KOG1720">
    <property type="taxonomic scope" value="Eukaryota"/>
</dbReference>
<dbReference type="GO" id="GO:0009507">
    <property type="term" value="C:chloroplast"/>
    <property type="evidence" value="ECO:0007669"/>
    <property type="project" value="UniProtKB-SubCell"/>
</dbReference>
<dbReference type="InterPro" id="IPR052732">
    <property type="entry name" value="Cell-binding_unc_protein"/>
</dbReference>
<dbReference type="AlphaFoldDB" id="L1JP29"/>
<dbReference type="InterPro" id="IPR003595">
    <property type="entry name" value="Tyr_Pase_cat"/>
</dbReference>
<dbReference type="SUPFAM" id="SSF56091">
    <property type="entry name" value="DNA ligase/mRNA capping enzyme, catalytic domain"/>
    <property type="match status" value="1"/>
</dbReference>
<dbReference type="InterPro" id="IPR000242">
    <property type="entry name" value="PTP_cat"/>
</dbReference>
<accession>L1JP29</accession>
<dbReference type="OrthoDB" id="19045at2759"/>
<reference evidence="7" key="2">
    <citation type="submission" date="2012-11" db="EMBL/GenBank/DDBJ databases">
        <authorList>
            <person name="Kuo A."/>
            <person name="Curtis B.A."/>
            <person name="Tanifuji G."/>
            <person name="Burki F."/>
            <person name="Gruber A."/>
            <person name="Irimia M."/>
            <person name="Maruyama S."/>
            <person name="Arias M.C."/>
            <person name="Ball S.G."/>
            <person name="Gile G.H."/>
            <person name="Hirakawa Y."/>
            <person name="Hopkins J.F."/>
            <person name="Rensing S.A."/>
            <person name="Schmutz J."/>
            <person name="Symeonidi A."/>
            <person name="Elias M."/>
            <person name="Eveleigh R.J."/>
            <person name="Herman E.K."/>
            <person name="Klute M.J."/>
            <person name="Nakayama T."/>
            <person name="Obornik M."/>
            <person name="Reyes-Prieto A."/>
            <person name="Armbrust E.V."/>
            <person name="Aves S.J."/>
            <person name="Beiko R.G."/>
            <person name="Coutinho P."/>
            <person name="Dacks J.B."/>
            <person name="Durnford D.G."/>
            <person name="Fast N.M."/>
            <person name="Green B.R."/>
            <person name="Grisdale C."/>
            <person name="Hempe F."/>
            <person name="Henrissat B."/>
            <person name="Hoppner M.P."/>
            <person name="Ishida K.-I."/>
            <person name="Kim E."/>
            <person name="Koreny L."/>
            <person name="Kroth P.G."/>
            <person name="Liu Y."/>
            <person name="Malik S.-B."/>
            <person name="Maier U.G."/>
            <person name="McRose D."/>
            <person name="Mock T."/>
            <person name="Neilson J.A."/>
            <person name="Onodera N.T."/>
            <person name="Poole A.M."/>
            <person name="Pritham E.J."/>
            <person name="Richards T.A."/>
            <person name="Rocap G."/>
            <person name="Roy S.W."/>
            <person name="Sarai C."/>
            <person name="Schaack S."/>
            <person name="Shirato S."/>
            <person name="Slamovits C.H."/>
            <person name="Spencer D.F."/>
            <person name="Suzuki S."/>
            <person name="Worden A.Z."/>
            <person name="Zauner S."/>
            <person name="Barry K."/>
            <person name="Bell C."/>
            <person name="Bharti A.K."/>
            <person name="Crow J.A."/>
            <person name="Grimwood J."/>
            <person name="Kramer R."/>
            <person name="Lindquist E."/>
            <person name="Lucas S."/>
            <person name="Salamov A."/>
            <person name="McFadden G.I."/>
            <person name="Lane C.E."/>
            <person name="Keeling P.J."/>
            <person name="Gray M.W."/>
            <person name="Grigoriev I.V."/>
            <person name="Archibald J.M."/>
        </authorList>
    </citation>
    <scope>NUCLEOTIDE SEQUENCE</scope>
    <source>
        <strain evidence="7">CCMP2712</strain>
    </source>
</reference>
<dbReference type="GO" id="GO:0004725">
    <property type="term" value="F:protein tyrosine phosphatase activity"/>
    <property type="evidence" value="ECO:0007669"/>
    <property type="project" value="InterPro"/>
</dbReference>
<dbReference type="SUPFAM" id="SSF52799">
    <property type="entry name" value="(Phosphotyrosine protein) phosphatases II"/>
    <property type="match status" value="1"/>
</dbReference>
<dbReference type="InterPro" id="IPR029021">
    <property type="entry name" value="Prot-tyrosine_phosphatase-like"/>
</dbReference>
<dbReference type="PANTHER" id="PTHR43883">
    <property type="entry name" value="SLR0207 PROTEIN"/>
    <property type="match status" value="1"/>
</dbReference>
<dbReference type="Gene3D" id="3.40.50.300">
    <property type="entry name" value="P-loop containing nucleotide triphosphate hydrolases"/>
    <property type="match status" value="1"/>
</dbReference>
<evidence type="ECO:0000259" key="4">
    <source>
        <dbReference type="PROSITE" id="PS50056"/>
    </source>
</evidence>
<dbReference type="PROSITE" id="PS50055">
    <property type="entry name" value="TYR_PHOSPHATASE_PTP"/>
    <property type="match status" value="1"/>
</dbReference>
<dbReference type="Pfam" id="PF22784">
    <property type="entry name" value="PTP-SAK"/>
    <property type="match status" value="1"/>
</dbReference>
<dbReference type="Proteomes" id="UP000011087">
    <property type="component" value="Unassembled WGS sequence"/>
</dbReference>
<dbReference type="EnsemblProtists" id="EKX49798">
    <property type="protein sequence ID" value="EKX49798"/>
    <property type="gene ID" value="GUITHDRAFT_135515"/>
</dbReference>
<name>L1JP29_GUITC</name>
<dbReference type="InterPro" id="IPR054498">
    <property type="entry name" value="2H-SAK"/>
</dbReference>
<dbReference type="KEGG" id="gtt:GUITHDRAFT_135515"/>
<dbReference type="SMART" id="SM01301">
    <property type="entry name" value="PTPlike_phytase"/>
    <property type="match status" value="1"/>
</dbReference>
<evidence type="ECO:0000256" key="2">
    <source>
        <dbReference type="ARBA" id="ARBA00022801"/>
    </source>
</evidence>
<evidence type="ECO:0000313" key="6">
    <source>
        <dbReference type="EnsemblProtists" id="EKX49798"/>
    </source>
</evidence>
<evidence type="ECO:0000256" key="1">
    <source>
        <dbReference type="ARBA" id="ARBA00004229"/>
    </source>
</evidence>
<dbReference type="InterPro" id="IPR057023">
    <property type="entry name" value="PTP-SAK"/>
</dbReference>
<feature type="domain" description="Tyrosine specific protein phosphatases" evidence="4">
    <location>
        <begin position="372"/>
        <end position="447"/>
    </location>
</feature>
<sequence>MTVRHRYGYIGVFGDEIDTYAKEASEQEHVDMPHTAPYHMTLIAKFEIQQLVLENRISLEGLVEEAQQLESRSIYPLGVGGDPKGVCWVVMVWNAGNIFRKKLGLPCKQFHITLSKVDDHNVDKGVRSLRDEGFTARLDSSQMDHLVVSCNLGGESLLASCYAREMCARFPEVGKGWIRLGDCARQEGASKLAMLAYARSLLCPQESARLGDYCAKKLLQCSLETGWGCLFGDNEYEQIPDELRSHLLSPWPRSLRETAMRIYESNAPLLVSTPRIHLQVPLVNVGRAKAEAELFSLPRFFSWVVPYFLAGMSTPRCEADVVALSSPHVGVRHVVTLTEEEPLPEEWFQGKTVSHTHLPISNYRAPSIEQVDFFLRLLNDPTKTPLLVHCGGGKGRAGTLLACYLAVYGCQPPATQDWSQPAMSAGEAVAMIRQLRPGSIETEEQEKFVHTFVSAVWRRQSALAELPEEPQGISLEVEGAVDENADLVILCGLPGSGKSHVARMMALRDERWLVVSQDEARSRDACEQEVSRPGKHGKVILDRCNPDREDRRRWLALAQWARKPICVHFDYEQQLCVARAQQRIDHPTLTPGRRVLTAIEAMGRKMEAPGLDEGFVGVCRVRSLDAANELIGRLTPMRICKFVRTGHLINLGAATPDDILLKLPSSGTDVVITEKVDGANLGFSLSNERTILVQNRSHYINAATHAQFRPLSDWVEDHREGLYRVLDRDPSFPERYILYGEWLVATHSIPYTRLPDRFLAFDLYDRSSRSWADRDSLALLLEGTGIHMVPVLYRGQRPSESRLREMVHSPSSFYDGPVEGIYVKEEENGRVLSRGKIVRADFTAGISEHWERAPLRKNGIVREGEEEDGEEELGR</sequence>
<evidence type="ECO:0000259" key="3">
    <source>
        <dbReference type="PROSITE" id="PS50055"/>
    </source>
</evidence>
<dbReference type="PANTHER" id="PTHR43883:SF1">
    <property type="entry name" value="GLUCONOKINASE"/>
    <property type="match status" value="1"/>
</dbReference>
<dbReference type="OMA" id="GNEHWTK"/>
<dbReference type="eggNOG" id="KOG2134">
    <property type="taxonomic scope" value="Eukaryota"/>
</dbReference>
<proteinExistence type="predicted"/>
<dbReference type="HOGENOM" id="CLU_007422_0_0_1"/>
<keyword evidence="2" id="KW-0378">Hydrolase</keyword>
<dbReference type="GeneID" id="17306483"/>
<dbReference type="STRING" id="905079.L1JP29"/>
<dbReference type="FunFam" id="3.90.190.10:FF:000157">
    <property type="entry name" value="Protein-tyrosine phosphatase"/>
    <property type="match status" value="1"/>
</dbReference>
<evidence type="ECO:0000313" key="7">
    <source>
        <dbReference type="Proteomes" id="UP000011087"/>
    </source>
</evidence>
<feature type="domain" description="Tyrosine-protein phosphatase" evidence="3">
    <location>
        <begin position="362"/>
        <end position="456"/>
    </location>
</feature>
<dbReference type="SMART" id="SM00404">
    <property type="entry name" value="PTPc_motif"/>
    <property type="match status" value="1"/>
</dbReference>
<dbReference type="Pfam" id="PF09414">
    <property type="entry name" value="RNA_ligase"/>
    <property type="match status" value="1"/>
</dbReference>
<dbReference type="Gene3D" id="3.90.190.10">
    <property type="entry name" value="Protein tyrosine phosphatase superfamily"/>
    <property type="match status" value="1"/>
</dbReference>
<dbReference type="EMBL" id="JH992980">
    <property type="protein sequence ID" value="EKX49798.1"/>
    <property type="molecule type" value="Genomic_DNA"/>
</dbReference>
<dbReference type="PaxDb" id="55529-EKX49798"/>
<dbReference type="Pfam" id="PF22547">
    <property type="entry name" value="2H-SAK"/>
    <property type="match status" value="1"/>
</dbReference>
<dbReference type="InterPro" id="IPR000387">
    <property type="entry name" value="Tyr_Pase_dom"/>
</dbReference>
<reference evidence="6" key="3">
    <citation type="submission" date="2016-03" db="UniProtKB">
        <authorList>
            <consortium name="EnsemblProtists"/>
        </authorList>
    </citation>
    <scope>IDENTIFICATION</scope>
</reference>
<dbReference type="InterPro" id="IPR027417">
    <property type="entry name" value="P-loop_NTPase"/>
</dbReference>
<dbReference type="InterPro" id="IPR021122">
    <property type="entry name" value="RNA_ligase_dom_REL/Rnl2"/>
</dbReference>
<dbReference type="PROSITE" id="PS50056">
    <property type="entry name" value="TYR_PHOSPHATASE_2"/>
    <property type="match status" value="1"/>
</dbReference>
<gene>
    <name evidence="5" type="ORF">GUITHDRAFT_135515</name>
</gene>
<organism evidence="5">
    <name type="scientific">Guillardia theta (strain CCMP2712)</name>
    <name type="common">Cryptophyte</name>
    <dbReference type="NCBI Taxonomy" id="905079"/>
    <lineage>
        <taxon>Eukaryota</taxon>
        <taxon>Cryptophyceae</taxon>
        <taxon>Pyrenomonadales</taxon>
        <taxon>Geminigeraceae</taxon>
        <taxon>Guillardia</taxon>
    </lineage>
</organism>
<comment type="subcellular location">
    <subcellularLocation>
        <location evidence="1">Plastid</location>
        <location evidence="1">Chloroplast</location>
    </subcellularLocation>
</comment>
<dbReference type="RefSeq" id="XP_005836778.1">
    <property type="nucleotide sequence ID" value="XM_005836721.1"/>
</dbReference>
<protein>
    <recommendedName>
        <fullName evidence="8">Tyrosine specific protein phosphatases domain-containing protein</fullName>
    </recommendedName>
</protein>
<evidence type="ECO:0008006" key="8">
    <source>
        <dbReference type="Google" id="ProtNLM"/>
    </source>
</evidence>
<reference evidence="5 7" key="1">
    <citation type="journal article" date="2012" name="Nature">
        <title>Algal genomes reveal evolutionary mosaicism and the fate of nucleomorphs.</title>
        <authorList>
            <consortium name="DOE Joint Genome Institute"/>
            <person name="Curtis B.A."/>
            <person name="Tanifuji G."/>
            <person name="Burki F."/>
            <person name="Gruber A."/>
            <person name="Irimia M."/>
            <person name="Maruyama S."/>
            <person name="Arias M.C."/>
            <person name="Ball S.G."/>
            <person name="Gile G.H."/>
            <person name="Hirakawa Y."/>
            <person name="Hopkins J.F."/>
            <person name="Kuo A."/>
            <person name="Rensing S.A."/>
            <person name="Schmutz J."/>
            <person name="Symeonidi A."/>
            <person name="Elias M."/>
            <person name="Eveleigh R.J."/>
            <person name="Herman E.K."/>
            <person name="Klute M.J."/>
            <person name="Nakayama T."/>
            <person name="Obornik M."/>
            <person name="Reyes-Prieto A."/>
            <person name="Armbrust E.V."/>
            <person name="Aves S.J."/>
            <person name="Beiko R.G."/>
            <person name="Coutinho P."/>
            <person name="Dacks J.B."/>
            <person name="Durnford D.G."/>
            <person name="Fast N.M."/>
            <person name="Green B.R."/>
            <person name="Grisdale C.J."/>
            <person name="Hempel F."/>
            <person name="Henrissat B."/>
            <person name="Hoppner M.P."/>
            <person name="Ishida K."/>
            <person name="Kim E."/>
            <person name="Koreny L."/>
            <person name="Kroth P.G."/>
            <person name="Liu Y."/>
            <person name="Malik S.B."/>
            <person name="Maier U.G."/>
            <person name="McRose D."/>
            <person name="Mock T."/>
            <person name="Neilson J.A."/>
            <person name="Onodera N.T."/>
            <person name="Poole A.M."/>
            <person name="Pritham E.J."/>
            <person name="Richards T.A."/>
            <person name="Rocap G."/>
            <person name="Roy S.W."/>
            <person name="Sarai C."/>
            <person name="Schaack S."/>
            <person name="Shirato S."/>
            <person name="Slamovits C.H."/>
            <person name="Spencer D.F."/>
            <person name="Suzuki S."/>
            <person name="Worden A.Z."/>
            <person name="Zauner S."/>
            <person name="Barry K."/>
            <person name="Bell C."/>
            <person name="Bharti A.K."/>
            <person name="Crow J.A."/>
            <person name="Grimwood J."/>
            <person name="Kramer R."/>
            <person name="Lindquist E."/>
            <person name="Lucas S."/>
            <person name="Salamov A."/>
            <person name="McFadden G.I."/>
            <person name="Lane C.E."/>
            <person name="Keeling P.J."/>
            <person name="Gray M.W."/>
            <person name="Grigoriev I.V."/>
            <person name="Archibald J.M."/>
        </authorList>
    </citation>
    <scope>NUCLEOTIDE SEQUENCE</scope>
    <source>
        <strain evidence="5 7">CCMP2712</strain>
    </source>
</reference>
<dbReference type="Gene3D" id="3.30.470.30">
    <property type="entry name" value="DNA ligase/mRNA capping enzyme"/>
    <property type="match status" value="1"/>
</dbReference>
<evidence type="ECO:0000313" key="5">
    <source>
        <dbReference type="EMBL" id="EKX49798.1"/>
    </source>
</evidence>
<keyword evidence="7" id="KW-1185">Reference proteome</keyword>